<dbReference type="EMBL" id="KZ819663">
    <property type="protein sequence ID" value="PWN29367.1"/>
    <property type="molecule type" value="Genomic_DNA"/>
</dbReference>
<dbReference type="OrthoDB" id="654211at2759"/>
<evidence type="ECO:0000256" key="7">
    <source>
        <dbReference type="ARBA" id="ARBA00023242"/>
    </source>
</evidence>
<evidence type="ECO:0000256" key="8">
    <source>
        <dbReference type="PROSITE-ProRule" id="PRU00042"/>
    </source>
</evidence>
<keyword evidence="2" id="KW-0479">Metal-binding</keyword>
<dbReference type="InterPro" id="IPR036236">
    <property type="entry name" value="Znf_C2H2_sf"/>
</dbReference>
<gene>
    <name evidence="10" type="ORF">BDZ90DRAFT_106771</name>
</gene>
<dbReference type="GO" id="GO:0008270">
    <property type="term" value="F:zinc ion binding"/>
    <property type="evidence" value="ECO:0007669"/>
    <property type="project" value="UniProtKB-KW"/>
</dbReference>
<dbReference type="InterPro" id="IPR051061">
    <property type="entry name" value="Zinc_finger_trans_reg"/>
</dbReference>
<sequence>MVRKTLNQLTPFCLIYPPQRQGLPFQTWTATARADPCEGEGRVRLPCDECGQTFVSQTTLDQHKALHAERKAGKTYPCTRPGCGKVCTTRALWKAHEKVHDKETFSCPRDCGSVFTVKSARDRHVLHQHEGKEKTLRCTRPGCEKVFSDRTRLKEHEATHEERPRIPCPKSRCSKSYVKLQDVKIH</sequence>
<evidence type="ECO:0000256" key="5">
    <source>
        <dbReference type="ARBA" id="ARBA00023015"/>
    </source>
</evidence>
<protein>
    <recommendedName>
        <fullName evidence="9">C2H2-type domain-containing protein</fullName>
    </recommendedName>
</protein>
<dbReference type="PANTHER" id="PTHR46179:SF13">
    <property type="entry name" value="C2H2-TYPE DOMAIN-CONTAINING PROTEIN"/>
    <property type="match status" value="1"/>
</dbReference>
<dbReference type="SMART" id="SM00355">
    <property type="entry name" value="ZnF_C2H2"/>
    <property type="match status" value="4"/>
</dbReference>
<keyword evidence="7" id="KW-0539">Nucleus</keyword>
<evidence type="ECO:0000259" key="9">
    <source>
        <dbReference type="PROSITE" id="PS50157"/>
    </source>
</evidence>
<dbReference type="STRING" id="1569628.A0A316UVN9"/>
<keyword evidence="4" id="KW-0862">Zinc</keyword>
<evidence type="ECO:0000256" key="4">
    <source>
        <dbReference type="ARBA" id="ARBA00022833"/>
    </source>
</evidence>
<dbReference type="PANTHER" id="PTHR46179">
    <property type="entry name" value="ZINC FINGER PROTEIN"/>
    <property type="match status" value="1"/>
</dbReference>
<dbReference type="RefSeq" id="XP_025363979.1">
    <property type="nucleotide sequence ID" value="XM_025503194.1"/>
</dbReference>
<evidence type="ECO:0000313" key="11">
    <source>
        <dbReference type="Proteomes" id="UP000245884"/>
    </source>
</evidence>
<keyword evidence="6" id="KW-0804">Transcription</keyword>
<dbReference type="Pfam" id="PF00096">
    <property type="entry name" value="zf-C2H2"/>
    <property type="match status" value="2"/>
</dbReference>
<evidence type="ECO:0000256" key="6">
    <source>
        <dbReference type="ARBA" id="ARBA00023163"/>
    </source>
</evidence>
<dbReference type="AlphaFoldDB" id="A0A316UVN9"/>
<accession>A0A316UVN9</accession>
<reference evidence="10 11" key="1">
    <citation type="journal article" date="2018" name="Mol. Biol. Evol.">
        <title>Broad Genomic Sampling Reveals a Smut Pathogenic Ancestry of the Fungal Clade Ustilaginomycotina.</title>
        <authorList>
            <person name="Kijpornyongpan T."/>
            <person name="Mondo S.J."/>
            <person name="Barry K."/>
            <person name="Sandor L."/>
            <person name="Lee J."/>
            <person name="Lipzen A."/>
            <person name="Pangilinan J."/>
            <person name="LaButti K."/>
            <person name="Hainaut M."/>
            <person name="Henrissat B."/>
            <person name="Grigoriev I.V."/>
            <person name="Spatafora J.W."/>
            <person name="Aime M.C."/>
        </authorList>
    </citation>
    <scope>NUCLEOTIDE SEQUENCE [LARGE SCALE GENOMIC DNA]</scope>
    <source>
        <strain evidence="10 11">MCA 5214</strain>
    </source>
</reference>
<dbReference type="GO" id="GO:0006357">
    <property type="term" value="P:regulation of transcription by RNA polymerase II"/>
    <property type="evidence" value="ECO:0007669"/>
    <property type="project" value="TreeGrafter"/>
</dbReference>
<dbReference type="SUPFAM" id="SSF57667">
    <property type="entry name" value="beta-beta-alpha zinc fingers"/>
    <property type="match status" value="2"/>
</dbReference>
<keyword evidence="3 8" id="KW-0863">Zinc-finger</keyword>
<dbReference type="InterPro" id="IPR013087">
    <property type="entry name" value="Znf_C2H2_type"/>
</dbReference>
<dbReference type="GeneID" id="37025017"/>
<evidence type="ECO:0000256" key="3">
    <source>
        <dbReference type="ARBA" id="ARBA00022771"/>
    </source>
</evidence>
<comment type="subcellular location">
    <subcellularLocation>
        <location evidence="1">Nucleus</location>
    </subcellularLocation>
</comment>
<dbReference type="GO" id="GO:0005634">
    <property type="term" value="C:nucleus"/>
    <property type="evidence" value="ECO:0007669"/>
    <property type="project" value="UniProtKB-SubCell"/>
</dbReference>
<name>A0A316UVN9_9BASI</name>
<dbReference type="Proteomes" id="UP000245884">
    <property type="component" value="Unassembled WGS sequence"/>
</dbReference>
<feature type="domain" description="C2H2-type" evidence="9">
    <location>
        <begin position="105"/>
        <end position="134"/>
    </location>
</feature>
<dbReference type="PROSITE" id="PS00028">
    <property type="entry name" value="ZINC_FINGER_C2H2_1"/>
    <property type="match status" value="4"/>
</dbReference>
<dbReference type="PROSITE" id="PS50157">
    <property type="entry name" value="ZINC_FINGER_C2H2_2"/>
    <property type="match status" value="4"/>
</dbReference>
<feature type="domain" description="C2H2-type" evidence="9">
    <location>
        <begin position="45"/>
        <end position="72"/>
    </location>
</feature>
<proteinExistence type="predicted"/>
<evidence type="ECO:0000313" key="10">
    <source>
        <dbReference type="EMBL" id="PWN29367.1"/>
    </source>
</evidence>
<evidence type="ECO:0000256" key="2">
    <source>
        <dbReference type="ARBA" id="ARBA00022723"/>
    </source>
</evidence>
<feature type="domain" description="C2H2-type" evidence="9">
    <location>
        <begin position="76"/>
        <end position="105"/>
    </location>
</feature>
<dbReference type="Pfam" id="PF13912">
    <property type="entry name" value="zf-C2H2_6"/>
    <property type="match status" value="1"/>
</dbReference>
<keyword evidence="11" id="KW-1185">Reference proteome</keyword>
<keyword evidence="5" id="KW-0805">Transcription regulation</keyword>
<feature type="domain" description="C2H2-type" evidence="9">
    <location>
        <begin position="136"/>
        <end position="165"/>
    </location>
</feature>
<dbReference type="Gene3D" id="3.30.160.60">
    <property type="entry name" value="Classic Zinc Finger"/>
    <property type="match status" value="2"/>
</dbReference>
<organism evidence="10 11">
    <name type="scientific">Jaminaea rosea</name>
    <dbReference type="NCBI Taxonomy" id="1569628"/>
    <lineage>
        <taxon>Eukaryota</taxon>
        <taxon>Fungi</taxon>
        <taxon>Dikarya</taxon>
        <taxon>Basidiomycota</taxon>
        <taxon>Ustilaginomycotina</taxon>
        <taxon>Exobasidiomycetes</taxon>
        <taxon>Microstromatales</taxon>
        <taxon>Microstromatales incertae sedis</taxon>
        <taxon>Jaminaea</taxon>
    </lineage>
</organism>
<evidence type="ECO:0000256" key="1">
    <source>
        <dbReference type="ARBA" id="ARBA00004123"/>
    </source>
</evidence>